<proteinExistence type="predicted"/>
<dbReference type="Proteomes" id="UP000011543">
    <property type="component" value="Unassembled WGS sequence"/>
</dbReference>
<dbReference type="HOGENOM" id="CLU_2406441_0_0_2"/>
<dbReference type="KEGG" id="nmg:Nmag_4256"/>
<name>D3T2F5_NATMM</name>
<organism evidence="1 3">
    <name type="scientific">Natrialba magadii (strain ATCC 43099 / DSM 3394 / CCM 3739 / CIP 104546 / IAM 13178 / JCM 8861 / NBRC 102185 / NCIMB 2190 / MS3)</name>
    <name type="common">Natronobacterium magadii</name>
    <dbReference type="NCBI Taxonomy" id="547559"/>
    <lineage>
        <taxon>Archaea</taxon>
        <taxon>Methanobacteriati</taxon>
        <taxon>Methanobacteriota</taxon>
        <taxon>Stenosarchaea group</taxon>
        <taxon>Halobacteria</taxon>
        <taxon>Halobacteriales</taxon>
        <taxon>Natrialbaceae</taxon>
        <taxon>Natrialba</taxon>
    </lineage>
</organism>
<geneLocation type="plasmid" evidence="1 3">
    <name>pNMAG03</name>
</geneLocation>
<reference evidence="1 3" key="2">
    <citation type="journal article" date="2012" name="BMC Genomics">
        <title>A comparative genomics perspective on the genetic content of the alkaliphilic haloarchaeon Natrialba magadii ATCC 43099T.</title>
        <authorList>
            <person name="Siddaramappa S."/>
            <person name="Challacombe J.F."/>
            <person name="Decastro R.E."/>
            <person name="Pfeiffer F."/>
            <person name="Sastre D.E."/>
            <person name="Gimenez M.I."/>
            <person name="Paggi R.A."/>
            <person name="Detter J.C."/>
            <person name="Davenport K.W."/>
            <person name="Goodwin L.A."/>
            <person name="Kyrpides N."/>
            <person name="Tapia R."/>
            <person name="Pitluck S."/>
            <person name="Lucas S."/>
            <person name="Woyke T."/>
            <person name="Maupin-Furlow J.A."/>
        </authorList>
    </citation>
    <scope>NUCLEOTIDE SEQUENCE [LARGE SCALE GENOMIC DNA]</scope>
    <source>
        <strain evidence="1">ATCC 43099</strain>
        <strain evidence="3">ATCC 43099 / DSM 3394 / CCM 3739 / CIP 104546 / IAM 13178 / JCM 8861 / NBRC 102185 / NCIMB 2190 / MS3</strain>
    </source>
</reference>
<dbReference type="EMBL" id="AOHS01000065">
    <property type="protein sequence ID" value="ELY23011.1"/>
    <property type="molecule type" value="Genomic_DNA"/>
</dbReference>
<reference evidence="2 4" key="3">
    <citation type="journal article" date="2014" name="PLoS Genet.">
        <title>Phylogenetically driven sequencing of extremely halophilic archaea reveals strategies for static and dynamic osmo-response.</title>
        <authorList>
            <person name="Becker E.A."/>
            <person name="Seitzer P.M."/>
            <person name="Tritt A."/>
            <person name="Larsen D."/>
            <person name="Krusor M."/>
            <person name="Yao A.I."/>
            <person name="Wu D."/>
            <person name="Madern D."/>
            <person name="Eisen J.A."/>
            <person name="Darling A.E."/>
            <person name="Facciotti M.T."/>
        </authorList>
    </citation>
    <scope>NUCLEOTIDE SEQUENCE [LARGE SCALE GENOMIC DNA]</scope>
    <source>
        <strain evidence="4">ATCC 43099 / DSM 3394 / CCM 3739 / CIP 104546 / IAM 13178 / JCM 8861 / NBRC 102185 / NCIMB 2190 / MS3</strain>
        <strain evidence="2">MS-3</strain>
    </source>
</reference>
<dbReference type="AlphaFoldDB" id="D3T2F5"/>
<protein>
    <submittedName>
        <fullName evidence="1">Virus protein phiCh1-VP5</fullName>
    </submittedName>
</protein>
<reference evidence="3" key="1">
    <citation type="submission" date="2010-02" db="EMBL/GenBank/DDBJ databases">
        <title>Complete sequence of plasmid 3 of Natrialba magadii ATCC 43099.</title>
        <authorList>
            <consortium name="US DOE Joint Genome Institute"/>
            <person name="Lucas S."/>
            <person name="Copeland A."/>
            <person name="Lapidus A."/>
            <person name="Cheng J.-F."/>
            <person name="Bruce D."/>
            <person name="Goodwin L."/>
            <person name="Pitluck S."/>
            <person name="Davenport K."/>
            <person name="Saunders E."/>
            <person name="Detter J.C."/>
            <person name="Han C."/>
            <person name="Tapia R."/>
            <person name="Land M."/>
            <person name="Hauser L."/>
            <person name="Kyrpides N."/>
            <person name="Mikhailova N."/>
            <person name="De Castro R.E."/>
            <person name="Maupin-Furlow J.A."/>
            <person name="Woyke T."/>
        </authorList>
    </citation>
    <scope>NUCLEOTIDE SEQUENCE [LARGE SCALE GENOMIC DNA]</scope>
    <source>
        <strain evidence="3">ATCC 43099 / DSM 3394 / CCM 3739 / CIP 104546 / IAM 13178 / JCM 8861 / NBRC 102185 / NCIMB 2190 / MS3</strain>
        <plasmid evidence="3">pNMAG03</plasmid>
    </source>
</reference>
<keyword evidence="3" id="KW-1185">Reference proteome</keyword>
<sequence>MTQHDHIRADRLRVDYRDSVPDVANTAMIATLEELVDGPLVDVRSGGLLIHEYGAGIDTQLTIYTPPTVDVVDGEDVNEAVAKLTTGGDSAR</sequence>
<dbReference type="PATRIC" id="fig|547559.17.peg.4171"/>
<keyword evidence="1" id="KW-0614">Plasmid</keyword>
<dbReference type="RefSeq" id="WP_004268247.1">
    <property type="nucleotide sequence ID" value="NC_013925.1"/>
</dbReference>
<evidence type="ECO:0000313" key="1">
    <source>
        <dbReference type="EMBL" id="ADD07764.1"/>
    </source>
</evidence>
<evidence type="ECO:0000313" key="2">
    <source>
        <dbReference type="EMBL" id="ELY23011.1"/>
    </source>
</evidence>
<gene>
    <name evidence="1" type="ordered locus">Nmag_4256</name>
    <name evidence="2" type="ORF">C500_21145</name>
</gene>
<evidence type="ECO:0000313" key="4">
    <source>
        <dbReference type="Proteomes" id="UP000011543"/>
    </source>
</evidence>
<accession>D3T2F5</accession>
<reference evidence="1" key="4">
    <citation type="submission" date="2016-09" db="EMBL/GenBank/DDBJ databases">
        <authorList>
            <person name="Pfeiffer F."/>
        </authorList>
    </citation>
    <scope>NUCLEOTIDE SEQUENCE</scope>
    <source>
        <strain evidence="1">ATCC 43099</strain>
        <plasmid evidence="1">pNMAG03</plasmid>
    </source>
</reference>
<evidence type="ECO:0000313" key="3">
    <source>
        <dbReference type="Proteomes" id="UP000001879"/>
    </source>
</evidence>
<dbReference type="Proteomes" id="UP000001879">
    <property type="component" value="Plasmid pNMAG03"/>
</dbReference>
<dbReference type="EMBL" id="CP001935">
    <property type="protein sequence ID" value="ADD07764.1"/>
    <property type="molecule type" value="Genomic_DNA"/>
</dbReference>
<dbReference type="GeneID" id="8826884"/>